<evidence type="ECO:0000313" key="3">
    <source>
        <dbReference type="Proteomes" id="UP000186406"/>
    </source>
</evidence>
<dbReference type="EMBL" id="FRXO01000004">
    <property type="protein sequence ID" value="SHO65797.1"/>
    <property type="molecule type" value="Genomic_DNA"/>
</dbReference>
<dbReference type="STRING" id="1123029.SAMN02745172_02444"/>
<feature type="compositionally biased region" description="Basic and acidic residues" evidence="1">
    <location>
        <begin position="131"/>
        <end position="142"/>
    </location>
</feature>
<dbReference type="OrthoDB" id="961126at2"/>
<name>A0A1M7ZLN5_9HYPH</name>
<organism evidence="2 3">
    <name type="scientific">Pseudoxanthobacter soli DSM 19599</name>
    <dbReference type="NCBI Taxonomy" id="1123029"/>
    <lineage>
        <taxon>Bacteria</taxon>
        <taxon>Pseudomonadati</taxon>
        <taxon>Pseudomonadota</taxon>
        <taxon>Alphaproteobacteria</taxon>
        <taxon>Hyphomicrobiales</taxon>
        <taxon>Segnochrobactraceae</taxon>
        <taxon>Pseudoxanthobacter</taxon>
    </lineage>
</organism>
<feature type="region of interest" description="Disordered" evidence="1">
    <location>
        <begin position="123"/>
        <end position="142"/>
    </location>
</feature>
<sequence length="142" mass="14900">MTPFATMLRLAGLSIGEASEFHRVPPNTVKSWSSGRRTCPTGVIEELRNLIARQRDAAAAVIETINAAKPEQSGIEKIEIGYPADDHEARSMGWPCAAAWGAIAARVVAESPVPIALVPRGATPATAAAADIRDAADATRAD</sequence>
<protein>
    <submittedName>
        <fullName evidence="2">Uncharacterized protein</fullName>
    </submittedName>
</protein>
<accession>A0A1M7ZLN5</accession>
<keyword evidence="3" id="KW-1185">Reference proteome</keyword>
<gene>
    <name evidence="2" type="ORF">SAMN02745172_02444</name>
</gene>
<proteinExistence type="predicted"/>
<dbReference type="AlphaFoldDB" id="A0A1M7ZLN5"/>
<evidence type="ECO:0000256" key="1">
    <source>
        <dbReference type="SAM" id="MobiDB-lite"/>
    </source>
</evidence>
<dbReference type="RefSeq" id="WP_073628952.1">
    <property type="nucleotide sequence ID" value="NZ_FRXO01000004.1"/>
</dbReference>
<evidence type="ECO:0000313" key="2">
    <source>
        <dbReference type="EMBL" id="SHO65797.1"/>
    </source>
</evidence>
<dbReference type="Proteomes" id="UP000186406">
    <property type="component" value="Unassembled WGS sequence"/>
</dbReference>
<reference evidence="2 3" key="1">
    <citation type="submission" date="2016-12" db="EMBL/GenBank/DDBJ databases">
        <authorList>
            <person name="Song W.-J."/>
            <person name="Kurnit D.M."/>
        </authorList>
    </citation>
    <scope>NUCLEOTIDE SEQUENCE [LARGE SCALE GENOMIC DNA]</scope>
    <source>
        <strain evidence="2 3">DSM 19599</strain>
    </source>
</reference>